<feature type="repeat" description="ANK" evidence="3">
    <location>
        <begin position="89"/>
        <end position="121"/>
    </location>
</feature>
<feature type="non-terminal residue" evidence="5">
    <location>
        <position position="271"/>
    </location>
</feature>
<feature type="non-terminal residue" evidence="5">
    <location>
        <position position="1"/>
    </location>
</feature>
<feature type="region of interest" description="Disordered" evidence="4">
    <location>
        <begin position="185"/>
        <end position="271"/>
    </location>
</feature>
<dbReference type="InterPro" id="IPR002110">
    <property type="entry name" value="Ankyrin_rpt"/>
</dbReference>
<dbReference type="Pfam" id="PF12796">
    <property type="entry name" value="Ank_2"/>
    <property type="match status" value="2"/>
</dbReference>
<dbReference type="InterPro" id="IPR036770">
    <property type="entry name" value="Ankyrin_rpt-contain_sf"/>
</dbReference>
<keyword evidence="6" id="KW-1185">Reference proteome</keyword>
<reference evidence="5 6" key="1">
    <citation type="journal article" date="2012" name="Science">
        <title>The Paleozoic origin of enzymatic lignin decomposition reconstructed from 31 fungal genomes.</title>
        <authorList>
            <person name="Floudas D."/>
            <person name="Binder M."/>
            <person name="Riley R."/>
            <person name="Barry K."/>
            <person name="Blanchette R.A."/>
            <person name="Henrissat B."/>
            <person name="Martinez A.T."/>
            <person name="Otillar R."/>
            <person name="Spatafora J.W."/>
            <person name="Yadav J.S."/>
            <person name="Aerts A."/>
            <person name="Benoit I."/>
            <person name="Boyd A."/>
            <person name="Carlson A."/>
            <person name="Copeland A."/>
            <person name="Coutinho P.M."/>
            <person name="de Vries R.P."/>
            <person name="Ferreira P."/>
            <person name="Findley K."/>
            <person name="Foster B."/>
            <person name="Gaskell J."/>
            <person name="Glotzer D."/>
            <person name="Gorecki P."/>
            <person name="Heitman J."/>
            <person name="Hesse C."/>
            <person name="Hori C."/>
            <person name="Igarashi K."/>
            <person name="Jurgens J.A."/>
            <person name="Kallen N."/>
            <person name="Kersten P."/>
            <person name="Kohler A."/>
            <person name="Kuees U."/>
            <person name="Kumar T.K.A."/>
            <person name="Kuo A."/>
            <person name="LaButti K."/>
            <person name="Larrondo L.F."/>
            <person name="Lindquist E."/>
            <person name="Ling A."/>
            <person name="Lombard V."/>
            <person name="Lucas S."/>
            <person name="Lundell T."/>
            <person name="Martin R."/>
            <person name="McLaughlin D.J."/>
            <person name="Morgenstern I."/>
            <person name="Morin E."/>
            <person name="Murat C."/>
            <person name="Nagy L.G."/>
            <person name="Nolan M."/>
            <person name="Ohm R.A."/>
            <person name="Patyshakuliyeva A."/>
            <person name="Rokas A."/>
            <person name="Ruiz-Duenas F.J."/>
            <person name="Sabat G."/>
            <person name="Salamov A."/>
            <person name="Samejima M."/>
            <person name="Schmutz J."/>
            <person name="Slot J.C."/>
            <person name="St John F."/>
            <person name="Stenlid J."/>
            <person name="Sun H."/>
            <person name="Sun S."/>
            <person name="Syed K."/>
            <person name="Tsang A."/>
            <person name="Wiebenga A."/>
            <person name="Young D."/>
            <person name="Pisabarro A."/>
            <person name="Eastwood D.C."/>
            <person name="Martin F."/>
            <person name="Cullen D."/>
            <person name="Grigoriev I.V."/>
            <person name="Hibbett D.S."/>
        </authorList>
    </citation>
    <scope>NUCLEOTIDE SEQUENCE [LARGE SCALE GENOMIC DNA]</scope>
    <source>
        <strain evidence="5 6">DJM-731 SS1</strain>
    </source>
</reference>
<evidence type="ECO:0000256" key="3">
    <source>
        <dbReference type="PROSITE-ProRule" id="PRU00023"/>
    </source>
</evidence>
<dbReference type="Proteomes" id="UP000030653">
    <property type="component" value="Unassembled WGS sequence"/>
</dbReference>
<protein>
    <submittedName>
        <fullName evidence="5">Ankyrin</fullName>
    </submittedName>
</protein>
<dbReference type="EMBL" id="JH795858">
    <property type="protein sequence ID" value="EJU04038.1"/>
    <property type="molecule type" value="Genomic_DNA"/>
</dbReference>
<evidence type="ECO:0000313" key="5">
    <source>
        <dbReference type="EMBL" id="EJU04038.1"/>
    </source>
</evidence>
<feature type="compositionally biased region" description="Basic residues" evidence="4">
    <location>
        <begin position="262"/>
        <end position="271"/>
    </location>
</feature>
<dbReference type="OrthoDB" id="194358at2759"/>
<name>M5GFC3_DACPD</name>
<dbReference type="STRING" id="1858805.M5GFC3"/>
<feature type="compositionally biased region" description="Pro residues" evidence="4">
    <location>
        <begin position="208"/>
        <end position="220"/>
    </location>
</feature>
<evidence type="ECO:0000313" key="6">
    <source>
        <dbReference type="Proteomes" id="UP000030653"/>
    </source>
</evidence>
<evidence type="ECO:0000256" key="2">
    <source>
        <dbReference type="ARBA" id="ARBA00023043"/>
    </source>
</evidence>
<accession>M5GFC3</accession>
<organism evidence="5 6">
    <name type="scientific">Dacryopinax primogenitus (strain DJM 731)</name>
    <name type="common">Brown rot fungus</name>
    <dbReference type="NCBI Taxonomy" id="1858805"/>
    <lineage>
        <taxon>Eukaryota</taxon>
        <taxon>Fungi</taxon>
        <taxon>Dikarya</taxon>
        <taxon>Basidiomycota</taxon>
        <taxon>Agaricomycotina</taxon>
        <taxon>Dacrymycetes</taxon>
        <taxon>Dacrymycetales</taxon>
        <taxon>Dacrymycetaceae</taxon>
        <taxon>Dacryopinax</taxon>
    </lineage>
</organism>
<dbReference type="AlphaFoldDB" id="M5GFC3"/>
<dbReference type="SUPFAM" id="SSF48403">
    <property type="entry name" value="Ankyrin repeat"/>
    <property type="match status" value="1"/>
</dbReference>
<keyword evidence="1" id="KW-0677">Repeat</keyword>
<feature type="repeat" description="ANK" evidence="3">
    <location>
        <begin position="41"/>
        <end position="73"/>
    </location>
</feature>
<evidence type="ECO:0000256" key="1">
    <source>
        <dbReference type="ARBA" id="ARBA00022737"/>
    </source>
</evidence>
<dbReference type="SMART" id="SM00248">
    <property type="entry name" value="ANK"/>
    <property type="match status" value="4"/>
</dbReference>
<keyword evidence="2 3" id="KW-0040">ANK repeat</keyword>
<dbReference type="PANTHER" id="PTHR24173">
    <property type="entry name" value="ANKYRIN REPEAT CONTAINING"/>
    <property type="match status" value="1"/>
</dbReference>
<dbReference type="PROSITE" id="PS50088">
    <property type="entry name" value="ANK_REPEAT"/>
    <property type="match status" value="2"/>
</dbReference>
<sequence length="271" mass="27962">AKYNVTTEFPQLGLHAAAVSGNIGLVRYALANGQPVNSVQHGILPLHAACTSGNADVVRELLAAGADVNAPRLPRRYSNDRQTPALGVAGSTPLHFAAASGHEGIIRLLLEVGGDPLRGDKNGVTPIEVAESNGYVDAATLLRLAAAGALIADHSGDPLAGPSSGAGRDPKLQIKRSLDNLLHIRSKNHSPGIVGAPVPRRSTSPGEAPRPPHSPLPPLPLAHISENQPESDGVPSPSTASTISAPGSSIPVRSKPPTTVRKIVHRRPRSA</sequence>
<gene>
    <name evidence="5" type="ORF">DACRYDRAFT_63623</name>
</gene>
<proteinExistence type="predicted"/>
<feature type="compositionally biased region" description="Low complexity" evidence="4">
    <location>
        <begin position="235"/>
        <end position="251"/>
    </location>
</feature>
<dbReference type="GeneID" id="63690799"/>
<dbReference type="Gene3D" id="1.25.40.20">
    <property type="entry name" value="Ankyrin repeat-containing domain"/>
    <property type="match status" value="1"/>
</dbReference>
<dbReference type="RefSeq" id="XP_040630932.1">
    <property type="nucleotide sequence ID" value="XM_040775737.1"/>
</dbReference>
<evidence type="ECO:0000256" key="4">
    <source>
        <dbReference type="SAM" id="MobiDB-lite"/>
    </source>
</evidence>
<dbReference type="HOGENOM" id="CLU_1028768_0_0_1"/>
<dbReference type="PANTHER" id="PTHR24173:SF74">
    <property type="entry name" value="ANKYRIN REPEAT DOMAIN-CONTAINING PROTEIN 16"/>
    <property type="match status" value="1"/>
</dbReference>
<dbReference type="PROSITE" id="PS50297">
    <property type="entry name" value="ANK_REP_REGION"/>
    <property type="match status" value="2"/>
</dbReference>